<dbReference type="PANTHER" id="PTHR39083">
    <property type="entry name" value="CYCLIC DI-GMP-BINDING PROTEIN"/>
    <property type="match status" value="1"/>
</dbReference>
<proteinExistence type="predicted"/>
<dbReference type="InterPro" id="IPR018513">
    <property type="entry name" value="Cell_synthase_bac"/>
</dbReference>
<feature type="signal peptide" evidence="7">
    <location>
        <begin position="1"/>
        <end position="25"/>
    </location>
</feature>
<evidence type="ECO:0000256" key="6">
    <source>
        <dbReference type="SAM" id="Phobius"/>
    </source>
</evidence>
<dbReference type="AlphaFoldDB" id="A0A167FGV0"/>
<name>A0A167FGV0_9BACL</name>
<keyword evidence="9" id="KW-1185">Reference proteome</keyword>
<dbReference type="GO" id="GO:0006011">
    <property type="term" value="P:UDP-alpha-D-glucose metabolic process"/>
    <property type="evidence" value="ECO:0007669"/>
    <property type="project" value="InterPro"/>
</dbReference>
<evidence type="ECO:0000256" key="7">
    <source>
        <dbReference type="SAM" id="SignalP"/>
    </source>
</evidence>
<keyword evidence="4 6" id="KW-1133">Transmembrane helix</keyword>
<dbReference type="GO" id="GO:0005886">
    <property type="term" value="C:plasma membrane"/>
    <property type="evidence" value="ECO:0007669"/>
    <property type="project" value="UniProtKB-SubCell"/>
</dbReference>
<keyword evidence="5 6" id="KW-0472">Membrane</keyword>
<accession>A0A167FGV0</accession>
<dbReference type="Pfam" id="PF03170">
    <property type="entry name" value="BcsB"/>
    <property type="match status" value="1"/>
</dbReference>
<dbReference type="PANTHER" id="PTHR39083:SF1">
    <property type="entry name" value="CYCLIC DI-GMP-BINDING PROTEIN"/>
    <property type="match status" value="1"/>
</dbReference>
<keyword evidence="7" id="KW-0732">Signal</keyword>
<feature type="transmembrane region" description="Helical" evidence="6">
    <location>
        <begin position="662"/>
        <end position="684"/>
    </location>
</feature>
<dbReference type="STRING" id="1763538.LPB68_20895"/>
<dbReference type="EMBL" id="LSFN01000005">
    <property type="protein sequence ID" value="OAB76546.1"/>
    <property type="molecule type" value="Genomic_DNA"/>
</dbReference>
<comment type="caution">
    <text evidence="8">The sequence shown here is derived from an EMBL/GenBank/DDBJ whole genome shotgun (WGS) entry which is preliminary data.</text>
</comment>
<keyword evidence="3 6" id="KW-0812">Transmembrane</keyword>
<keyword evidence="2" id="KW-1003">Cell membrane</keyword>
<reference evidence="8 9" key="1">
    <citation type="submission" date="2016-02" db="EMBL/GenBank/DDBJ databases">
        <title>Paenibacillus sp. LPB0068, isolated from Crassostrea gigas.</title>
        <authorList>
            <person name="Shin S.-K."/>
            <person name="Yi H."/>
        </authorList>
    </citation>
    <scope>NUCLEOTIDE SEQUENCE [LARGE SCALE GENOMIC DNA]</scope>
    <source>
        <strain evidence="8 9">LPB0068</strain>
    </source>
</reference>
<evidence type="ECO:0000256" key="4">
    <source>
        <dbReference type="ARBA" id="ARBA00022989"/>
    </source>
</evidence>
<dbReference type="Proteomes" id="UP000077134">
    <property type="component" value="Unassembled WGS sequence"/>
</dbReference>
<evidence type="ECO:0000256" key="3">
    <source>
        <dbReference type="ARBA" id="ARBA00022692"/>
    </source>
</evidence>
<comment type="subcellular location">
    <subcellularLocation>
        <location evidence="1">Cell membrane</location>
        <topology evidence="1">Single-pass membrane protein</topology>
    </subcellularLocation>
</comment>
<sequence length="695" mass="77551">MIKRLMVVMIFCLSLVFVQSGQVLAQGVETNVLQNYDLSITSTNVSLSGRIASKDFFFQVPDYWKVDHLKFNLDYKVSPLILNNQSSVTLTMNGTHFYSFRPSGNEAKEQQLSITIPNDLIIAGTNTLSIEGHIQTSDKELDVCTNEDDRDSWLQIYNTSSISLQHTNIALDGSISGFNKYFTGMDVMKSGQSAIVVPEQSESTELEAAVYALTGFTKANSLEDKMIPILSYNSKAIPSKKAVVVVSLYDHLSDQLKNLLTDQDFKQTALIQLVNKDKQPTLVITSQNSELLVKAGRFVANTSLMEQIDSHMKVITQDTVVATPVTTIDRNVTLTENGDTLKGWGHQEISYFVSLPSNRTISDASKISIDLRYAQNLDFNRSMVTVLLNDIPIGSKKLTTELAEGDTITLPIPKNLNISGNFNITVALDLELLNEKCFRNQDQMPWAFITRDSLLKLNTTEQTELLFNNYPYPFIRDGSYNRVAVVMPSDRDDFTYLAVSNIFNLLGRSIEGNMGEVQFFENTAEASDLSDRNIITIGTYQNNKVIADHNQSLYFKYGSDGSGFLSNEKVSIDVDYGKRIGTLQLIQSPYEAGHGFMAVTGPSSDVYYLASKLIATDEEIWKIYGDAVLTDKDGNIDAYRFKTETAPVQTSLLDQVTQRADIVGFMVSMILVLVLVLVSLILIIRKHRKKGSRRS</sequence>
<organism evidence="8 9">
    <name type="scientific">Paenibacillus crassostreae</name>
    <dbReference type="NCBI Taxonomy" id="1763538"/>
    <lineage>
        <taxon>Bacteria</taxon>
        <taxon>Bacillati</taxon>
        <taxon>Bacillota</taxon>
        <taxon>Bacilli</taxon>
        <taxon>Bacillales</taxon>
        <taxon>Paenibacillaceae</taxon>
        <taxon>Paenibacillus</taxon>
    </lineage>
</organism>
<evidence type="ECO:0000313" key="8">
    <source>
        <dbReference type="EMBL" id="OAB76546.1"/>
    </source>
</evidence>
<dbReference type="OrthoDB" id="2655838at2"/>
<evidence type="ECO:0000256" key="5">
    <source>
        <dbReference type="ARBA" id="ARBA00023136"/>
    </source>
</evidence>
<evidence type="ECO:0000256" key="1">
    <source>
        <dbReference type="ARBA" id="ARBA00004162"/>
    </source>
</evidence>
<evidence type="ECO:0000256" key="2">
    <source>
        <dbReference type="ARBA" id="ARBA00022475"/>
    </source>
</evidence>
<evidence type="ECO:0000313" key="9">
    <source>
        <dbReference type="Proteomes" id="UP000077134"/>
    </source>
</evidence>
<dbReference type="RefSeq" id="WP_068655349.1">
    <property type="nucleotide sequence ID" value="NZ_CP017770.1"/>
</dbReference>
<feature type="chain" id="PRO_5007886291" evidence="7">
    <location>
        <begin position="26"/>
        <end position="695"/>
    </location>
</feature>
<protein>
    <submittedName>
        <fullName evidence="8">Cellulose synthase</fullName>
    </submittedName>
</protein>
<gene>
    <name evidence="8" type="ORF">PNBC_03845</name>
</gene>
<dbReference type="Gene3D" id="2.60.120.260">
    <property type="entry name" value="Galactose-binding domain-like"/>
    <property type="match status" value="2"/>
</dbReference>
<dbReference type="KEGG" id="pcx:LPB68_20895"/>